<evidence type="ECO:0000313" key="1">
    <source>
        <dbReference type="EMBL" id="MBD2318563.1"/>
    </source>
</evidence>
<proteinExistence type="predicted"/>
<dbReference type="EMBL" id="JACJQY010000031">
    <property type="protein sequence ID" value="MBD2318563.1"/>
    <property type="molecule type" value="Genomic_DNA"/>
</dbReference>
<gene>
    <name evidence="1" type="ORF">H6G05_17120</name>
</gene>
<dbReference type="RefSeq" id="WP_190579665.1">
    <property type="nucleotide sequence ID" value="NZ_CAWPQU010000025.1"/>
</dbReference>
<comment type="caution">
    <text evidence="1">The sequence shown here is derived from an EMBL/GenBank/DDBJ whole genome shotgun (WGS) entry which is preliminary data.</text>
</comment>
<sequence>MTPIQITRTQELLSDRQFQLFFQLSKIRGWMGELYLELVLSDEEVEYIYRSETDICNYQDDQKELKSPYLMR</sequence>
<protein>
    <submittedName>
        <fullName evidence="1">Uncharacterized protein</fullName>
    </submittedName>
</protein>
<accession>A0ABR8CCT7</accession>
<reference evidence="1 2" key="1">
    <citation type="journal article" date="2020" name="ISME J.">
        <title>Comparative genomics reveals insights into cyanobacterial evolution and habitat adaptation.</title>
        <authorList>
            <person name="Chen M.Y."/>
            <person name="Teng W.K."/>
            <person name="Zhao L."/>
            <person name="Hu C.X."/>
            <person name="Zhou Y.K."/>
            <person name="Han B.P."/>
            <person name="Song L.R."/>
            <person name="Shu W.S."/>
        </authorList>
    </citation>
    <scope>NUCLEOTIDE SEQUENCE [LARGE SCALE GENOMIC DNA]</scope>
    <source>
        <strain evidence="1 2">FACHB-1050</strain>
    </source>
</reference>
<dbReference type="Proteomes" id="UP000618445">
    <property type="component" value="Unassembled WGS sequence"/>
</dbReference>
<organism evidence="1 2">
    <name type="scientific">Phormidium tenue FACHB-1050</name>
    <dbReference type="NCBI Taxonomy" id="2692857"/>
    <lineage>
        <taxon>Bacteria</taxon>
        <taxon>Bacillati</taxon>
        <taxon>Cyanobacteriota</taxon>
        <taxon>Cyanophyceae</taxon>
        <taxon>Oscillatoriophycideae</taxon>
        <taxon>Oscillatoriales</taxon>
        <taxon>Oscillatoriaceae</taxon>
        <taxon>Phormidium</taxon>
    </lineage>
</organism>
<evidence type="ECO:0000313" key="2">
    <source>
        <dbReference type="Proteomes" id="UP000618445"/>
    </source>
</evidence>
<name>A0ABR8CCT7_9CYAN</name>
<keyword evidence="2" id="KW-1185">Reference proteome</keyword>